<dbReference type="InterPro" id="IPR047263">
    <property type="entry name" value="HNL-like_cupin"/>
</dbReference>
<feature type="domain" description="Carboxymuconolactone decarboxylase-like" evidence="4">
    <location>
        <begin position="151"/>
        <end position="214"/>
    </location>
</feature>
<accession>A0A174NX46</accession>
<sequence length="376" mass="41800">MKIECFINKKMWIAWVLLFTLCNPLMAQNMENELTKRQQSIIPIAAFTVKGDMKNLSTALNKGLDNGLTVNEIKEVLTHLYAYTGFPRSLNGISCFMSVLKERTDKGIVDETGKEATPLPDNKSSLELGTEVQTRLSGNPVTGGAMNFAPAIDYYLKAHLFGDIFGRDNISESDRELATLSALSALEGTEGQLKSHLRYANNAGLSEMQIWNIVDVLKEQVGNKEAYRANKVMSAAYERKFSMGCPIEDVFPKGRISTADYFTGTVWNQRLVSGDSVTQCQTSNVTFEAGSRTRWHIHTGTQILLCTAGKGWYQEQGQAARELQAGDVVVIRPGVVHWHGASASHEFSHLSVIPNPEKNKDTWLEAVNEEDYQLLK</sequence>
<dbReference type="InterPro" id="IPR011051">
    <property type="entry name" value="RmlC_Cupin_sf"/>
</dbReference>
<protein>
    <submittedName>
        <fullName evidence="5">Carboxymuconolactone decarboxylase</fullName>
    </submittedName>
</protein>
<feature type="domain" description="AraC-type arabinose-binding/dimerisation" evidence="3">
    <location>
        <begin position="290"/>
        <end position="365"/>
    </location>
</feature>
<dbReference type="CDD" id="cd02233">
    <property type="entry name" value="cupin_HNL-like"/>
    <property type="match status" value="1"/>
</dbReference>
<dbReference type="Pfam" id="PF02311">
    <property type="entry name" value="AraC_binding"/>
    <property type="match status" value="1"/>
</dbReference>
<evidence type="ECO:0000313" key="6">
    <source>
        <dbReference type="Proteomes" id="UP000095541"/>
    </source>
</evidence>
<reference evidence="5 6" key="1">
    <citation type="submission" date="2015-09" db="EMBL/GenBank/DDBJ databases">
        <authorList>
            <consortium name="Pathogen Informatics"/>
        </authorList>
    </citation>
    <scope>NUCLEOTIDE SEQUENCE [LARGE SCALE GENOMIC DNA]</scope>
    <source>
        <strain evidence="5 6">2789STDY5834945</strain>
    </source>
</reference>
<evidence type="ECO:0000256" key="1">
    <source>
        <dbReference type="ARBA" id="ARBA00023125"/>
    </source>
</evidence>
<evidence type="ECO:0000259" key="4">
    <source>
        <dbReference type="Pfam" id="PF02627"/>
    </source>
</evidence>
<dbReference type="InterPro" id="IPR029032">
    <property type="entry name" value="AhpD-like"/>
</dbReference>
<dbReference type="RefSeq" id="WP_081030331.1">
    <property type="nucleotide sequence ID" value="NZ_CZBI01000001.1"/>
</dbReference>
<keyword evidence="2" id="KW-0732">Signal</keyword>
<dbReference type="AlphaFoldDB" id="A0A174NX46"/>
<dbReference type="EMBL" id="CZBI01000001">
    <property type="protein sequence ID" value="CUP52146.1"/>
    <property type="molecule type" value="Genomic_DNA"/>
</dbReference>
<dbReference type="InterPro" id="IPR003779">
    <property type="entry name" value="CMD-like"/>
</dbReference>
<feature type="signal peptide" evidence="2">
    <location>
        <begin position="1"/>
        <end position="27"/>
    </location>
</feature>
<dbReference type="PANTHER" id="PTHR43698">
    <property type="entry name" value="RIBD C-TERMINAL DOMAIN CONTAINING PROTEIN"/>
    <property type="match status" value="1"/>
</dbReference>
<gene>
    <name evidence="5" type="ORF">ERS852557_00871</name>
</gene>
<dbReference type="GO" id="GO:0003677">
    <property type="term" value="F:DNA binding"/>
    <property type="evidence" value="ECO:0007669"/>
    <property type="project" value="UniProtKB-KW"/>
</dbReference>
<evidence type="ECO:0000313" key="5">
    <source>
        <dbReference type="EMBL" id="CUP52146.1"/>
    </source>
</evidence>
<feature type="domain" description="Carboxymuconolactone decarboxylase-like" evidence="4">
    <location>
        <begin position="25"/>
        <end position="91"/>
    </location>
</feature>
<dbReference type="GO" id="GO:0051920">
    <property type="term" value="F:peroxiredoxin activity"/>
    <property type="evidence" value="ECO:0007669"/>
    <property type="project" value="InterPro"/>
</dbReference>
<name>A0A174NX46_BACT4</name>
<dbReference type="Proteomes" id="UP000095541">
    <property type="component" value="Unassembled WGS sequence"/>
</dbReference>
<evidence type="ECO:0000256" key="2">
    <source>
        <dbReference type="SAM" id="SignalP"/>
    </source>
</evidence>
<evidence type="ECO:0000259" key="3">
    <source>
        <dbReference type="Pfam" id="PF02311"/>
    </source>
</evidence>
<proteinExistence type="predicted"/>
<dbReference type="PANTHER" id="PTHR43698:SF1">
    <property type="entry name" value="BLL4564 PROTEIN"/>
    <property type="match status" value="1"/>
</dbReference>
<dbReference type="Pfam" id="PF02627">
    <property type="entry name" value="CMD"/>
    <property type="match status" value="2"/>
</dbReference>
<dbReference type="SUPFAM" id="SSF51182">
    <property type="entry name" value="RmlC-like cupins"/>
    <property type="match status" value="1"/>
</dbReference>
<dbReference type="SUPFAM" id="SSF69118">
    <property type="entry name" value="AhpD-like"/>
    <property type="match status" value="1"/>
</dbReference>
<dbReference type="Gene3D" id="1.20.1290.10">
    <property type="entry name" value="AhpD-like"/>
    <property type="match status" value="1"/>
</dbReference>
<dbReference type="Gene3D" id="2.60.120.10">
    <property type="entry name" value="Jelly Rolls"/>
    <property type="match status" value="1"/>
</dbReference>
<dbReference type="InterPro" id="IPR014710">
    <property type="entry name" value="RmlC-like_jellyroll"/>
</dbReference>
<dbReference type="InterPro" id="IPR003313">
    <property type="entry name" value="AraC-bd"/>
</dbReference>
<feature type="chain" id="PRO_5008029360" evidence="2">
    <location>
        <begin position="28"/>
        <end position="376"/>
    </location>
</feature>
<organism evidence="5 6">
    <name type="scientific">Bacteroides thetaiotaomicron</name>
    <dbReference type="NCBI Taxonomy" id="818"/>
    <lineage>
        <taxon>Bacteria</taxon>
        <taxon>Pseudomonadati</taxon>
        <taxon>Bacteroidota</taxon>
        <taxon>Bacteroidia</taxon>
        <taxon>Bacteroidales</taxon>
        <taxon>Bacteroidaceae</taxon>
        <taxon>Bacteroides</taxon>
    </lineage>
</organism>
<dbReference type="GO" id="GO:0006355">
    <property type="term" value="P:regulation of DNA-templated transcription"/>
    <property type="evidence" value="ECO:0007669"/>
    <property type="project" value="InterPro"/>
</dbReference>
<keyword evidence="1" id="KW-0238">DNA-binding</keyword>